<keyword evidence="2 7" id="KW-0812">Transmembrane</keyword>
<evidence type="ECO:0000259" key="10">
    <source>
        <dbReference type="PROSITE" id="PS50853"/>
    </source>
</evidence>
<evidence type="ECO:0000256" key="5">
    <source>
        <dbReference type="ARBA" id="ARBA00023157"/>
    </source>
</evidence>
<keyword evidence="12" id="KW-1185">Reference proteome</keyword>
<feature type="compositionally biased region" description="Basic residues" evidence="6">
    <location>
        <begin position="717"/>
        <end position="730"/>
    </location>
</feature>
<evidence type="ECO:0000256" key="8">
    <source>
        <dbReference type="SAM" id="SignalP"/>
    </source>
</evidence>
<dbReference type="InterPro" id="IPR013783">
    <property type="entry name" value="Ig-like_fold"/>
</dbReference>
<evidence type="ECO:0000256" key="1">
    <source>
        <dbReference type="ARBA" id="ARBA00004167"/>
    </source>
</evidence>
<dbReference type="Pfam" id="PF13927">
    <property type="entry name" value="Ig_3"/>
    <property type="match status" value="1"/>
</dbReference>
<sequence length="807" mass="89295">MASGGFYLGLVLLLMELAGMDSLDSKEFQKSLPAKMVWAVPGHDAELPCDVTPAFPGDRVKMIFWYKDTIGMPLYSLDAREEPLSKASHFAISDDIGRRSYFIADEENFTTKLRIQNVNSNDQGLFRCRVDFVNSPTRNFQVNLTLIDQPSSPQIFDAEGREVKIGVSAGPFLEGHELFLSCQVNGGRPKPSLTWWLNNTVLDTVVDSSRNSLTTVNQLVIKSVGRELRGARLECRASSSEIAGDIIREVPITVFLKPSKVKIVTPNDLLSSSKTRDIRCETSGSVPPAKLTWMLDGKPIRNAVVTEEETSSFTGSILTLSVSADDDGKVLICRANNPRFPGGSAQDSRKINVAYPPRVAVVQDLDPATPVREGTDVILRCKVQARPQSHSYYWYHDNHLVAYNETGGILPDQDVLTIKNIRRKSAGQYACSARNTEGETYSPPYELAVQYPPQCKKGHQMVQLGMVPYETLVAQCVVDSVPPVNRFFWTYNTTRDVLPIQGGQMQNKGNVSILHLPSAHEDIKGLSCYAENDVGKQTVPCYFQIVQAELPESPRNCLIRNSTFGIFEVSCLAGNDGGLRQNFVLEVSDVSGPAPPGEGITPAYRVLGERPVFKLLNLQPNREYQAVVYAENARGRSSPPVVLPAIQYRDLQFEKPQEDSNGYEQEYVDISRTTKPKPQVTNQNLTIIIAGISASALLLIIVVVVIATVVACKKSRGGARTGRRRERRSSKPPSELELSEAGFEDGFHRRSAMYRTSMYGECEERISRLVEDPGDAALPTIYQSNRNLGISQPVLDILDIPIQPHIV</sequence>
<dbReference type="InterPro" id="IPR013162">
    <property type="entry name" value="CD80_C2-set"/>
</dbReference>
<accession>A0A834ILQ7</accession>
<dbReference type="InterPro" id="IPR007110">
    <property type="entry name" value="Ig-like_dom"/>
</dbReference>
<dbReference type="SUPFAM" id="SSF48726">
    <property type="entry name" value="Immunoglobulin"/>
    <property type="match status" value="5"/>
</dbReference>
<dbReference type="GO" id="GO:0016020">
    <property type="term" value="C:membrane"/>
    <property type="evidence" value="ECO:0007669"/>
    <property type="project" value="UniProtKB-SubCell"/>
</dbReference>
<feature type="domain" description="Fibronectin type-III" evidence="10">
    <location>
        <begin position="553"/>
        <end position="650"/>
    </location>
</feature>
<comment type="caution">
    <text evidence="11">The sequence shown here is derived from an EMBL/GenBank/DDBJ whole genome shotgun (WGS) entry which is preliminary data.</text>
</comment>
<dbReference type="CDD" id="cd00063">
    <property type="entry name" value="FN3"/>
    <property type="match status" value="1"/>
</dbReference>
<keyword evidence="5" id="KW-1015">Disulfide bond</keyword>
<feature type="chain" id="PRO_5032866630" evidence="8">
    <location>
        <begin position="23"/>
        <end position="807"/>
    </location>
</feature>
<dbReference type="InterPro" id="IPR013106">
    <property type="entry name" value="Ig_V-set"/>
</dbReference>
<comment type="subcellular location">
    <subcellularLocation>
        <location evidence="1">Membrane</location>
        <topology evidence="1">Single-pass membrane protein</topology>
    </subcellularLocation>
</comment>
<reference evidence="11" key="1">
    <citation type="submission" date="2020-08" db="EMBL/GenBank/DDBJ databases">
        <title>Genome sequencing and assembly of the red palm weevil Rhynchophorus ferrugineus.</title>
        <authorList>
            <person name="Dias G.B."/>
            <person name="Bergman C.M."/>
            <person name="Manee M."/>
        </authorList>
    </citation>
    <scope>NUCLEOTIDE SEQUENCE</scope>
    <source>
        <strain evidence="11">AA-2017</strain>
        <tissue evidence="11">Whole larva</tissue>
    </source>
</reference>
<dbReference type="Gene3D" id="2.60.40.10">
    <property type="entry name" value="Immunoglobulins"/>
    <property type="match status" value="4"/>
</dbReference>
<keyword evidence="4 7" id="KW-0472">Membrane</keyword>
<evidence type="ECO:0000313" key="12">
    <source>
        <dbReference type="Proteomes" id="UP000625711"/>
    </source>
</evidence>
<gene>
    <name evidence="11" type="ORF">GWI33_004282</name>
</gene>
<dbReference type="InterPro" id="IPR003961">
    <property type="entry name" value="FN3_dom"/>
</dbReference>
<keyword evidence="3 7" id="KW-1133">Transmembrane helix</keyword>
<evidence type="ECO:0000256" key="3">
    <source>
        <dbReference type="ARBA" id="ARBA00022989"/>
    </source>
</evidence>
<dbReference type="AlphaFoldDB" id="A0A834ILQ7"/>
<dbReference type="SUPFAM" id="SSF49265">
    <property type="entry name" value="Fibronectin type III"/>
    <property type="match status" value="1"/>
</dbReference>
<dbReference type="OrthoDB" id="6250964at2759"/>
<evidence type="ECO:0000256" key="7">
    <source>
        <dbReference type="SAM" id="Phobius"/>
    </source>
</evidence>
<dbReference type="PROSITE" id="PS50853">
    <property type="entry name" value="FN3"/>
    <property type="match status" value="1"/>
</dbReference>
<organism evidence="11 12">
    <name type="scientific">Rhynchophorus ferrugineus</name>
    <name type="common">Red palm weevil</name>
    <name type="synonym">Curculio ferrugineus</name>
    <dbReference type="NCBI Taxonomy" id="354439"/>
    <lineage>
        <taxon>Eukaryota</taxon>
        <taxon>Metazoa</taxon>
        <taxon>Ecdysozoa</taxon>
        <taxon>Arthropoda</taxon>
        <taxon>Hexapoda</taxon>
        <taxon>Insecta</taxon>
        <taxon>Pterygota</taxon>
        <taxon>Neoptera</taxon>
        <taxon>Endopterygota</taxon>
        <taxon>Coleoptera</taxon>
        <taxon>Polyphaga</taxon>
        <taxon>Cucujiformia</taxon>
        <taxon>Curculionidae</taxon>
        <taxon>Dryophthorinae</taxon>
        <taxon>Rhynchophorus</taxon>
    </lineage>
</organism>
<feature type="transmembrane region" description="Helical" evidence="7">
    <location>
        <begin position="685"/>
        <end position="711"/>
    </location>
</feature>
<dbReference type="EMBL" id="JAACXV010000224">
    <property type="protein sequence ID" value="KAF7281766.1"/>
    <property type="molecule type" value="Genomic_DNA"/>
</dbReference>
<evidence type="ECO:0000256" key="4">
    <source>
        <dbReference type="ARBA" id="ARBA00023136"/>
    </source>
</evidence>
<dbReference type="InterPro" id="IPR036116">
    <property type="entry name" value="FN3_sf"/>
</dbReference>
<feature type="domain" description="Ig-like" evidence="9">
    <location>
        <begin position="258"/>
        <end position="352"/>
    </location>
</feature>
<feature type="region of interest" description="Disordered" evidence="6">
    <location>
        <begin position="717"/>
        <end position="738"/>
    </location>
</feature>
<dbReference type="PANTHER" id="PTHR23278">
    <property type="entry name" value="SIDESTEP PROTEIN"/>
    <property type="match status" value="1"/>
</dbReference>
<dbReference type="SMART" id="SM00408">
    <property type="entry name" value="IGc2"/>
    <property type="match status" value="3"/>
</dbReference>
<feature type="domain" description="Ig-like" evidence="9">
    <location>
        <begin position="42"/>
        <end position="145"/>
    </location>
</feature>
<feature type="domain" description="Ig-like" evidence="9">
    <location>
        <begin position="357"/>
        <end position="442"/>
    </location>
</feature>
<dbReference type="Pfam" id="PF07686">
    <property type="entry name" value="V-set"/>
    <property type="match status" value="1"/>
</dbReference>
<dbReference type="PANTHER" id="PTHR23278:SF4">
    <property type="entry name" value="SIDESTEP, ISOFORM C"/>
    <property type="match status" value="1"/>
</dbReference>
<evidence type="ECO:0000259" key="9">
    <source>
        <dbReference type="PROSITE" id="PS50835"/>
    </source>
</evidence>
<proteinExistence type="predicted"/>
<evidence type="ECO:0000256" key="2">
    <source>
        <dbReference type="ARBA" id="ARBA00022692"/>
    </source>
</evidence>
<protein>
    <submittedName>
        <fullName evidence="11">Uncharacterized protein</fullName>
    </submittedName>
</protein>
<dbReference type="InterPro" id="IPR003598">
    <property type="entry name" value="Ig_sub2"/>
</dbReference>
<feature type="domain" description="Ig-like" evidence="9">
    <location>
        <begin position="153"/>
        <end position="253"/>
    </location>
</feature>
<dbReference type="Proteomes" id="UP000625711">
    <property type="component" value="Unassembled WGS sequence"/>
</dbReference>
<dbReference type="InterPro" id="IPR003599">
    <property type="entry name" value="Ig_sub"/>
</dbReference>
<dbReference type="SMART" id="SM00409">
    <property type="entry name" value="IG"/>
    <property type="match status" value="4"/>
</dbReference>
<evidence type="ECO:0000256" key="6">
    <source>
        <dbReference type="SAM" id="MobiDB-lite"/>
    </source>
</evidence>
<dbReference type="Pfam" id="PF08205">
    <property type="entry name" value="C2-set_2"/>
    <property type="match status" value="2"/>
</dbReference>
<dbReference type="InterPro" id="IPR036179">
    <property type="entry name" value="Ig-like_dom_sf"/>
</dbReference>
<keyword evidence="8" id="KW-0732">Signal</keyword>
<name>A0A834ILQ7_RHYFE</name>
<feature type="signal peptide" evidence="8">
    <location>
        <begin position="1"/>
        <end position="22"/>
    </location>
</feature>
<evidence type="ECO:0000313" key="11">
    <source>
        <dbReference type="EMBL" id="KAF7281766.1"/>
    </source>
</evidence>
<dbReference type="PROSITE" id="PS50835">
    <property type="entry name" value="IG_LIKE"/>
    <property type="match status" value="4"/>
</dbReference>